<feature type="transmembrane region" description="Helical" evidence="2">
    <location>
        <begin position="125"/>
        <end position="146"/>
    </location>
</feature>
<dbReference type="PANTHER" id="PTHR38848">
    <property type="entry name" value="G-PROTEIN COUPLED RECEPTORS FAMILY 3 PROFILE DOMAIN-CONTAINING PROTEIN"/>
    <property type="match status" value="1"/>
</dbReference>
<evidence type="ECO:0000256" key="2">
    <source>
        <dbReference type="SAM" id="Phobius"/>
    </source>
</evidence>
<keyword evidence="2" id="KW-0472">Membrane</keyword>
<feature type="transmembrane region" description="Helical" evidence="2">
    <location>
        <begin position="17"/>
        <end position="36"/>
    </location>
</feature>
<dbReference type="Proteomes" id="UP000078561">
    <property type="component" value="Unassembled WGS sequence"/>
</dbReference>
<dbReference type="AlphaFoldDB" id="A0A163TJQ7"/>
<keyword evidence="4" id="KW-1185">Reference proteome</keyword>
<dbReference type="PANTHER" id="PTHR38848:SF3">
    <property type="entry name" value="G-PROTEIN COUPLED RECEPTORS FAMILY 3 PROFILE DOMAIN-CONTAINING PROTEIN"/>
    <property type="match status" value="1"/>
</dbReference>
<feature type="compositionally biased region" description="Polar residues" evidence="1">
    <location>
        <begin position="360"/>
        <end position="369"/>
    </location>
</feature>
<gene>
    <name evidence="3" type="primary">ABSGL_11337.1 scaffold 12295</name>
</gene>
<organism evidence="3">
    <name type="scientific">Absidia glauca</name>
    <name type="common">Pin mould</name>
    <dbReference type="NCBI Taxonomy" id="4829"/>
    <lineage>
        <taxon>Eukaryota</taxon>
        <taxon>Fungi</taxon>
        <taxon>Fungi incertae sedis</taxon>
        <taxon>Mucoromycota</taxon>
        <taxon>Mucoromycotina</taxon>
        <taxon>Mucoromycetes</taxon>
        <taxon>Mucorales</taxon>
        <taxon>Cunninghamellaceae</taxon>
        <taxon>Absidia</taxon>
    </lineage>
</organism>
<evidence type="ECO:0008006" key="5">
    <source>
        <dbReference type="Google" id="ProtNLM"/>
    </source>
</evidence>
<evidence type="ECO:0000313" key="3">
    <source>
        <dbReference type="EMBL" id="SAM05462.1"/>
    </source>
</evidence>
<evidence type="ECO:0000313" key="4">
    <source>
        <dbReference type="Proteomes" id="UP000078561"/>
    </source>
</evidence>
<feature type="transmembrane region" description="Helical" evidence="2">
    <location>
        <begin position="209"/>
        <end position="228"/>
    </location>
</feature>
<accession>A0A163TJQ7</accession>
<reference evidence="3" key="1">
    <citation type="submission" date="2016-04" db="EMBL/GenBank/DDBJ databases">
        <authorList>
            <person name="Evans L.H."/>
            <person name="Alamgir A."/>
            <person name="Owens N."/>
            <person name="Weber N.D."/>
            <person name="Virtaneva K."/>
            <person name="Barbian K."/>
            <person name="Babar A."/>
            <person name="Rosenke K."/>
        </authorList>
    </citation>
    <scope>NUCLEOTIDE SEQUENCE [LARGE SCALE GENOMIC DNA]</scope>
    <source>
        <strain evidence="3">CBS 101.48</strain>
    </source>
</reference>
<feature type="region of interest" description="Disordered" evidence="1">
    <location>
        <begin position="279"/>
        <end position="304"/>
    </location>
</feature>
<feature type="compositionally biased region" description="Low complexity" evidence="1">
    <location>
        <begin position="346"/>
        <end position="359"/>
    </location>
</feature>
<proteinExistence type="predicted"/>
<feature type="transmembrane region" description="Helical" evidence="2">
    <location>
        <begin position="166"/>
        <end position="188"/>
    </location>
</feature>
<feature type="region of interest" description="Disordered" evidence="1">
    <location>
        <begin position="331"/>
        <end position="369"/>
    </location>
</feature>
<dbReference type="OrthoDB" id="3210850at2759"/>
<feature type="transmembrane region" description="Helical" evidence="2">
    <location>
        <begin position="82"/>
        <end position="104"/>
    </location>
</feature>
<evidence type="ECO:0000256" key="1">
    <source>
        <dbReference type="SAM" id="MobiDB-lite"/>
    </source>
</evidence>
<dbReference type="EMBL" id="LT554468">
    <property type="protein sequence ID" value="SAM05462.1"/>
    <property type="molecule type" value="Genomic_DNA"/>
</dbReference>
<dbReference type="InParanoid" id="A0A163TJQ7"/>
<keyword evidence="2" id="KW-0812">Transmembrane</keyword>
<sequence>MGVSSFVKTTQPGWDEFSAEIITLTAITITCTLFGMKTYNVKYRQLTYARWLVVLLYICSWSFTASATVLTSTNNGNYTSCFLSILACDLFYCGTKLILYLWLIERAHIADDGRNSRMDSWAYRFHILLMTPYIAIFVLMIIYHNAIMVDTGECYIGLQPIANIPVLVYDTIFNLYMTILFVIPLIRVGRGVNTHWKRSKLYDLTKRSLIASTVCLVASFANALGAVIMKGQQRGYLCMMCCTIDVTINVLTIHWVTTPSKVKHQPQCAGGVSQISTCNDNSNNKATTSGSNGNGITNYSNSNLAPSPMSRHDSILGALPPSPSVSISIHHQEYQDQEHPPASLYSPDSSISIQDSQCSTKSLTKSPVV</sequence>
<name>A0A163TJQ7_ABSGL</name>
<dbReference type="OMA" id="ITITTIW"/>
<keyword evidence="2" id="KW-1133">Transmembrane helix</keyword>
<protein>
    <recommendedName>
        <fullName evidence="5">G-protein coupled receptors family 1 profile domain-containing protein</fullName>
    </recommendedName>
</protein>
<feature type="transmembrane region" description="Helical" evidence="2">
    <location>
        <begin position="48"/>
        <end position="70"/>
    </location>
</feature>